<protein>
    <submittedName>
        <fullName evidence="4">GNAT family N-acetyltransferase</fullName>
    </submittedName>
</protein>
<name>A0A5B9EI36_9BACT</name>
<dbReference type="CDD" id="cd04301">
    <property type="entry name" value="NAT_SF"/>
    <property type="match status" value="1"/>
</dbReference>
<dbReference type="InterPro" id="IPR016181">
    <property type="entry name" value="Acyl_CoA_acyltransferase"/>
</dbReference>
<dbReference type="GO" id="GO:0016747">
    <property type="term" value="F:acyltransferase activity, transferring groups other than amino-acyl groups"/>
    <property type="evidence" value="ECO:0007669"/>
    <property type="project" value="InterPro"/>
</dbReference>
<dbReference type="KEGG" id="talb:FTW19_18200"/>
<sequence>MEPIEIRIADFDDPKTRDLLALHLAGMRASSPPESVYALDLSGLKKPEITTWTAWHGDRLAGVGALHMLGADSAEIKSMRTHPDFLKQGVGRAILTHIVETAKQRRIKRLSLETGSGPAFEAAVQLYRNFGFQFGEPFGDYVPTGFSQFLHLEII</sequence>
<dbReference type="InterPro" id="IPR000182">
    <property type="entry name" value="GNAT_dom"/>
</dbReference>
<dbReference type="Proteomes" id="UP000321820">
    <property type="component" value="Chromosome"/>
</dbReference>
<dbReference type="PROSITE" id="PS51186">
    <property type="entry name" value="GNAT"/>
    <property type="match status" value="1"/>
</dbReference>
<evidence type="ECO:0000259" key="3">
    <source>
        <dbReference type="PROSITE" id="PS51186"/>
    </source>
</evidence>
<keyword evidence="2" id="KW-0012">Acyltransferase</keyword>
<dbReference type="OrthoDB" id="9803233at2"/>
<evidence type="ECO:0000313" key="4">
    <source>
        <dbReference type="EMBL" id="QEE29746.1"/>
    </source>
</evidence>
<accession>A0A5B9EI36</accession>
<evidence type="ECO:0000256" key="2">
    <source>
        <dbReference type="ARBA" id="ARBA00023315"/>
    </source>
</evidence>
<keyword evidence="5" id="KW-1185">Reference proteome</keyword>
<organism evidence="4 5">
    <name type="scientific">Terriglobus albidus</name>
    <dbReference type="NCBI Taxonomy" id="1592106"/>
    <lineage>
        <taxon>Bacteria</taxon>
        <taxon>Pseudomonadati</taxon>
        <taxon>Acidobacteriota</taxon>
        <taxon>Terriglobia</taxon>
        <taxon>Terriglobales</taxon>
        <taxon>Acidobacteriaceae</taxon>
        <taxon>Terriglobus</taxon>
    </lineage>
</organism>
<dbReference type="PANTHER" id="PTHR43877:SF5">
    <property type="entry name" value="BLL8307 PROTEIN"/>
    <property type="match status" value="1"/>
</dbReference>
<dbReference type="PANTHER" id="PTHR43877">
    <property type="entry name" value="AMINOALKYLPHOSPHONATE N-ACETYLTRANSFERASE-RELATED-RELATED"/>
    <property type="match status" value="1"/>
</dbReference>
<dbReference type="InterPro" id="IPR050832">
    <property type="entry name" value="Bact_Acetyltransf"/>
</dbReference>
<feature type="domain" description="N-acetyltransferase" evidence="3">
    <location>
        <begin position="6"/>
        <end position="153"/>
    </location>
</feature>
<reference evidence="4 5" key="1">
    <citation type="submission" date="2019-08" db="EMBL/GenBank/DDBJ databases">
        <title>Complete genome sequence of Terriglobus albidus strain ORNL.</title>
        <authorList>
            <person name="Podar M."/>
        </authorList>
    </citation>
    <scope>NUCLEOTIDE SEQUENCE [LARGE SCALE GENOMIC DNA]</scope>
    <source>
        <strain evidence="4 5">ORNL</strain>
    </source>
</reference>
<dbReference type="RefSeq" id="WP_147649016.1">
    <property type="nucleotide sequence ID" value="NZ_CP042806.1"/>
</dbReference>
<dbReference type="SUPFAM" id="SSF55729">
    <property type="entry name" value="Acyl-CoA N-acyltransferases (Nat)"/>
    <property type="match status" value="1"/>
</dbReference>
<dbReference type="AlphaFoldDB" id="A0A5B9EI36"/>
<gene>
    <name evidence="4" type="ORF">FTW19_18200</name>
</gene>
<keyword evidence="1 4" id="KW-0808">Transferase</keyword>
<evidence type="ECO:0000313" key="5">
    <source>
        <dbReference type="Proteomes" id="UP000321820"/>
    </source>
</evidence>
<evidence type="ECO:0000256" key="1">
    <source>
        <dbReference type="ARBA" id="ARBA00022679"/>
    </source>
</evidence>
<dbReference type="EMBL" id="CP042806">
    <property type="protein sequence ID" value="QEE29746.1"/>
    <property type="molecule type" value="Genomic_DNA"/>
</dbReference>
<dbReference type="Gene3D" id="3.40.630.30">
    <property type="match status" value="1"/>
</dbReference>
<dbReference type="Pfam" id="PF00583">
    <property type="entry name" value="Acetyltransf_1"/>
    <property type="match status" value="1"/>
</dbReference>
<proteinExistence type="predicted"/>